<dbReference type="Pfam" id="PF01037">
    <property type="entry name" value="AsnC_trans_reg"/>
    <property type="match status" value="1"/>
</dbReference>
<dbReference type="CDD" id="cd00090">
    <property type="entry name" value="HTH_ARSR"/>
    <property type="match status" value="1"/>
</dbReference>
<organism evidence="5 6">
    <name type="scientific">Candidatus Obscuribacter phosphatis</name>
    <dbReference type="NCBI Taxonomy" id="1906157"/>
    <lineage>
        <taxon>Bacteria</taxon>
        <taxon>Bacillati</taxon>
        <taxon>Candidatus Melainabacteria</taxon>
        <taxon>Candidatus Obscuribacterales</taxon>
        <taxon>Candidatus Obscuribacteraceae</taxon>
        <taxon>Candidatus Obscuribacter</taxon>
    </lineage>
</organism>
<reference evidence="5" key="1">
    <citation type="submission" date="2021-02" db="EMBL/GenBank/DDBJ databases">
        <title>Genome-Resolved Metagenomics of a Microbial Community Performing Photosynthetic Biological Nutrient Removal.</title>
        <authorList>
            <person name="Mcdaniel E.A."/>
        </authorList>
    </citation>
    <scope>NUCLEOTIDE SEQUENCE</scope>
    <source>
        <strain evidence="5">UWPOB_OBS1</strain>
    </source>
</reference>
<dbReference type="Gene3D" id="1.10.10.10">
    <property type="entry name" value="Winged helix-like DNA-binding domain superfamily/Winged helix DNA-binding domain"/>
    <property type="match status" value="1"/>
</dbReference>
<dbReference type="Gene3D" id="3.30.70.920">
    <property type="match status" value="1"/>
</dbReference>
<dbReference type="AlphaFoldDB" id="A0A8J7PGV7"/>
<dbReference type="Pfam" id="PF13412">
    <property type="entry name" value="HTH_24"/>
    <property type="match status" value="1"/>
</dbReference>
<dbReference type="InterPro" id="IPR011008">
    <property type="entry name" value="Dimeric_a/b-barrel"/>
</dbReference>
<sequence>MDQIDLKLLTLLQQDAKHKYADLAEMLNLSAPSVHARVKKMEQAGIIESYGLKLDPSKIGLKLCAFVRVTTEGVGSELGRSLHRFKEVEEVYSVAGEECLLLKVRTADTASLSNFLDEIRRVKGVRKTITSIVLSTLLTRNVLPDPSDL</sequence>
<dbReference type="InterPro" id="IPR036390">
    <property type="entry name" value="WH_DNA-bd_sf"/>
</dbReference>
<dbReference type="EMBL" id="JAFLCK010000019">
    <property type="protein sequence ID" value="MBN8661328.1"/>
    <property type="molecule type" value="Genomic_DNA"/>
</dbReference>
<accession>A0A8J7PGV7</accession>
<comment type="caution">
    <text evidence="5">The sequence shown here is derived from an EMBL/GenBank/DDBJ whole genome shotgun (WGS) entry which is preliminary data.</text>
</comment>
<dbReference type="SUPFAM" id="SSF54909">
    <property type="entry name" value="Dimeric alpha+beta barrel"/>
    <property type="match status" value="1"/>
</dbReference>
<dbReference type="InterPro" id="IPR019887">
    <property type="entry name" value="Tscrpt_reg_AsnC/Lrp_C"/>
</dbReference>
<gene>
    <name evidence="5" type="ORF">J0M35_13250</name>
</gene>
<dbReference type="PANTHER" id="PTHR30154:SF53">
    <property type="entry name" value="HTH-TYPE TRANSCRIPTIONAL REGULATOR LRPC"/>
    <property type="match status" value="1"/>
</dbReference>
<evidence type="ECO:0000256" key="2">
    <source>
        <dbReference type="ARBA" id="ARBA00023125"/>
    </source>
</evidence>
<evidence type="ECO:0000259" key="4">
    <source>
        <dbReference type="PROSITE" id="PS50956"/>
    </source>
</evidence>
<dbReference type="GO" id="GO:0043200">
    <property type="term" value="P:response to amino acid"/>
    <property type="evidence" value="ECO:0007669"/>
    <property type="project" value="TreeGrafter"/>
</dbReference>
<dbReference type="InterPro" id="IPR000485">
    <property type="entry name" value="AsnC-type_HTH_dom"/>
</dbReference>
<evidence type="ECO:0000313" key="6">
    <source>
        <dbReference type="Proteomes" id="UP000664277"/>
    </source>
</evidence>
<proteinExistence type="predicted"/>
<feature type="domain" description="HTH asnC-type" evidence="4">
    <location>
        <begin position="1"/>
        <end position="62"/>
    </location>
</feature>
<dbReference type="GO" id="GO:0005829">
    <property type="term" value="C:cytosol"/>
    <property type="evidence" value="ECO:0007669"/>
    <property type="project" value="TreeGrafter"/>
</dbReference>
<dbReference type="PROSITE" id="PS50956">
    <property type="entry name" value="HTH_ASNC_2"/>
    <property type="match status" value="1"/>
</dbReference>
<dbReference type="InterPro" id="IPR011991">
    <property type="entry name" value="ArsR-like_HTH"/>
</dbReference>
<evidence type="ECO:0000313" key="5">
    <source>
        <dbReference type="EMBL" id="MBN8661328.1"/>
    </source>
</evidence>
<protein>
    <submittedName>
        <fullName evidence="5">Lrp/AsnC family transcriptional regulator</fullName>
    </submittedName>
</protein>
<dbReference type="InterPro" id="IPR036388">
    <property type="entry name" value="WH-like_DNA-bd_sf"/>
</dbReference>
<keyword evidence="2" id="KW-0238">DNA-binding</keyword>
<keyword evidence="1" id="KW-0805">Transcription regulation</keyword>
<dbReference type="PANTHER" id="PTHR30154">
    <property type="entry name" value="LEUCINE-RESPONSIVE REGULATORY PROTEIN"/>
    <property type="match status" value="1"/>
</dbReference>
<evidence type="ECO:0000256" key="3">
    <source>
        <dbReference type="ARBA" id="ARBA00023163"/>
    </source>
</evidence>
<dbReference type="SMART" id="SM00344">
    <property type="entry name" value="HTH_ASNC"/>
    <property type="match status" value="1"/>
</dbReference>
<evidence type="ECO:0000256" key="1">
    <source>
        <dbReference type="ARBA" id="ARBA00023015"/>
    </source>
</evidence>
<dbReference type="PRINTS" id="PR00033">
    <property type="entry name" value="HTHASNC"/>
</dbReference>
<dbReference type="Proteomes" id="UP000664277">
    <property type="component" value="Unassembled WGS sequence"/>
</dbReference>
<name>A0A8J7PGV7_9BACT</name>
<dbReference type="SUPFAM" id="SSF46785">
    <property type="entry name" value="Winged helix' DNA-binding domain"/>
    <property type="match status" value="1"/>
</dbReference>
<keyword evidence="3" id="KW-0804">Transcription</keyword>
<dbReference type="GO" id="GO:0043565">
    <property type="term" value="F:sequence-specific DNA binding"/>
    <property type="evidence" value="ECO:0007669"/>
    <property type="project" value="InterPro"/>
</dbReference>
<dbReference type="InterPro" id="IPR019888">
    <property type="entry name" value="Tscrpt_reg_AsnC-like"/>
</dbReference>